<protein>
    <submittedName>
        <fullName evidence="2">Uncharacterized protein</fullName>
    </submittedName>
</protein>
<feature type="region of interest" description="Disordered" evidence="1">
    <location>
        <begin position="47"/>
        <end position="66"/>
    </location>
</feature>
<name>A0ABQ6C9U7_9BURK</name>
<sequence>MFDLRSSAVSLFYLGGLGGPGYPVPLMSPETGFARFSSFTSLHRVPRSSEPEAMLARTGGEPMRSEKAVMGVCRSEVKEEGFVQQNPGDMSGGTHPSPPSQNKRQPSNGTNTTATNRRQAKWAK</sequence>
<dbReference type="Proteomes" id="UP001156903">
    <property type="component" value="Unassembled WGS sequence"/>
</dbReference>
<keyword evidence="3" id="KW-1185">Reference proteome</keyword>
<feature type="region of interest" description="Disordered" evidence="1">
    <location>
        <begin position="77"/>
        <end position="124"/>
    </location>
</feature>
<accession>A0ABQ6C9U7</accession>
<evidence type="ECO:0000313" key="2">
    <source>
        <dbReference type="EMBL" id="GLS16432.1"/>
    </source>
</evidence>
<gene>
    <name evidence="2" type="ORF">GCM10007935_38720</name>
</gene>
<evidence type="ECO:0000313" key="3">
    <source>
        <dbReference type="Proteomes" id="UP001156903"/>
    </source>
</evidence>
<evidence type="ECO:0000256" key="1">
    <source>
        <dbReference type="SAM" id="MobiDB-lite"/>
    </source>
</evidence>
<organism evidence="2 3">
    <name type="scientific">Hydrogenophaga electricum</name>
    <dbReference type="NCBI Taxonomy" id="1230953"/>
    <lineage>
        <taxon>Bacteria</taxon>
        <taxon>Pseudomonadati</taxon>
        <taxon>Pseudomonadota</taxon>
        <taxon>Betaproteobacteria</taxon>
        <taxon>Burkholderiales</taxon>
        <taxon>Comamonadaceae</taxon>
        <taxon>Hydrogenophaga</taxon>
    </lineage>
</organism>
<comment type="caution">
    <text evidence="2">The sequence shown here is derived from an EMBL/GenBank/DDBJ whole genome shotgun (WGS) entry which is preliminary data.</text>
</comment>
<dbReference type="EMBL" id="BSPB01000057">
    <property type="protein sequence ID" value="GLS16432.1"/>
    <property type="molecule type" value="Genomic_DNA"/>
</dbReference>
<reference evidence="3" key="1">
    <citation type="journal article" date="2019" name="Int. J. Syst. Evol. Microbiol.">
        <title>The Global Catalogue of Microorganisms (GCM) 10K type strain sequencing project: providing services to taxonomists for standard genome sequencing and annotation.</title>
        <authorList>
            <consortium name="The Broad Institute Genomics Platform"/>
            <consortium name="The Broad Institute Genome Sequencing Center for Infectious Disease"/>
            <person name="Wu L."/>
            <person name="Ma J."/>
        </authorList>
    </citation>
    <scope>NUCLEOTIDE SEQUENCE [LARGE SCALE GENOMIC DNA]</scope>
    <source>
        <strain evidence="3">NBRC 109341</strain>
    </source>
</reference>
<feature type="compositionally biased region" description="Polar residues" evidence="1">
    <location>
        <begin position="100"/>
        <end position="117"/>
    </location>
</feature>
<proteinExistence type="predicted"/>